<sequence length="320" mass="37126">MSGSWGSWEESDYASFLLWDIDREFQNAYEAYEQWLARNRRRRSAWQCITGSTQEDALGKALSLGRHVQKLIDDGKEAFGSRFERGDSSCHTILSAQLQRLQHEITVPLLDCAHARIRFPIPYDDILRAAKGVRRACFYALRDQYTRLQSPTSAPFLPPPRFSVKFCPFALQLKKDQRRGHQSNIQARKVRPHDRYDEREICPYCNVHICVSAHSGLPNYRRLLFQSHVSQPSANNNERATFACSSCYKTFDDSYAFLDHVFQKEIGSERSCLRRYSLRFSLSDMSLLSDPALMEKCLRNCLHREITRARALKKSKELEA</sequence>
<dbReference type="PANTHER" id="PTHR42354:SF1">
    <property type="entry name" value="C2H2-TYPE DOMAIN-CONTAINING PROTEIN"/>
    <property type="match status" value="1"/>
</dbReference>
<accession>A0A6A6J4K1</accession>
<dbReference type="RefSeq" id="XP_033691794.1">
    <property type="nucleotide sequence ID" value="XM_033832541.1"/>
</dbReference>
<dbReference type="AlphaFoldDB" id="A0A6A6J4K1"/>
<dbReference type="Proteomes" id="UP000800094">
    <property type="component" value="Unassembled WGS sequence"/>
</dbReference>
<dbReference type="PANTHER" id="PTHR42354">
    <property type="entry name" value="C2H2-TYPE DOMAIN-CONTAINING PROTEIN"/>
    <property type="match status" value="1"/>
</dbReference>
<name>A0A6A6J4K1_9PLEO</name>
<protein>
    <recommendedName>
        <fullName evidence="3">C2H2-type domain-containing protein</fullName>
    </recommendedName>
</protein>
<evidence type="ECO:0000313" key="2">
    <source>
        <dbReference type="Proteomes" id="UP000800094"/>
    </source>
</evidence>
<dbReference type="OrthoDB" id="3724701at2759"/>
<proteinExistence type="predicted"/>
<evidence type="ECO:0000313" key="1">
    <source>
        <dbReference type="EMBL" id="KAF2256790.1"/>
    </source>
</evidence>
<dbReference type="EMBL" id="ML987189">
    <property type="protein sequence ID" value="KAF2256790.1"/>
    <property type="molecule type" value="Genomic_DNA"/>
</dbReference>
<dbReference type="GeneID" id="54585871"/>
<gene>
    <name evidence="1" type="ORF">BU26DRAFT_558227</name>
</gene>
<keyword evidence="2" id="KW-1185">Reference proteome</keyword>
<evidence type="ECO:0008006" key="3">
    <source>
        <dbReference type="Google" id="ProtNLM"/>
    </source>
</evidence>
<reference evidence="1" key="1">
    <citation type="journal article" date="2020" name="Stud. Mycol.">
        <title>101 Dothideomycetes genomes: a test case for predicting lifestyles and emergence of pathogens.</title>
        <authorList>
            <person name="Haridas S."/>
            <person name="Albert R."/>
            <person name="Binder M."/>
            <person name="Bloem J."/>
            <person name="Labutti K."/>
            <person name="Salamov A."/>
            <person name="Andreopoulos B."/>
            <person name="Baker S."/>
            <person name="Barry K."/>
            <person name="Bills G."/>
            <person name="Bluhm B."/>
            <person name="Cannon C."/>
            <person name="Castanera R."/>
            <person name="Culley D."/>
            <person name="Daum C."/>
            <person name="Ezra D."/>
            <person name="Gonzalez J."/>
            <person name="Henrissat B."/>
            <person name="Kuo A."/>
            <person name="Liang C."/>
            <person name="Lipzen A."/>
            <person name="Lutzoni F."/>
            <person name="Magnuson J."/>
            <person name="Mondo S."/>
            <person name="Nolan M."/>
            <person name="Ohm R."/>
            <person name="Pangilinan J."/>
            <person name="Park H.-J."/>
            <person name="Ramirez L."/>
            <person name="Alfaro M."/>
            <person name="Sun H."/>
            <person name="Tritt A."/>
            <person name="Yoshinaga Y."/>
            <person name="Zwiers L.-H."/>
            <person name="Turgeon B."/>
            <person name="Goodwin S."/>
            <person name="Spatafora J."/>
            <person name="Crous P."/>
            <person name="Grigoriev I."/>
        </authorList>
    </citation>
    <scope>NUCLEOTIDE SEQUENCE</scope>
    <source>
        <strain evidence="1">CBS 122368</strain>
    </source>
</reference>
<organism evidence="1 2">
    <name type="scientific">Trematosphaeria pertusa</name>
    <dbReference type="NCBI Taxonomy" id="390896"/>
    <lineage>
        <taxon>Eukaryota</taxon>
        <taxon>Fungi</taxon>
        <taxon>Dikarya</taxon>
        <taxon>Ascomycota</taxon>
        <taxon>Pezizomycotina</taxon>
        <taxon>Dothideomycetes</taxon>
        <taxon>Pleosporomycetidae</taxon>
        <taxon>Pleosporales</taxon>
        <taxon>Massarineae</taxon>
        <taxon>Trematosphaeriaceae</taxon>
        <taxon>Trematosphaeria</taxon>
    </lineage>
</organism>